<dbReference type="Gene3D" id="3.40.50.12780">
    <property type="entry name" value="N-terminal domain of ligase-like"/>
    <property type="match status" value="2"/>
</dbReference>
<dbReference type="Pfam" id="PF13193">
    <property type="entry name" value="AMP-binding_C"/>
    <property type="match status" value="1"/>
</dbReference>
<name>A0A409YKQ4_9AGAR</name>
<protein>
    <recommendedName>
        <fullName evidence="9">AMP-dependent synthetase/ligase domain-containing protein</fullName>
    </recommendedName>
</protein>
<dbReference type="InParanoid" id="A0A409YKQ4"/>
<gene>
    <name evidence="7" type="ORF">CVT26_008015</name>
</gene>
<dbReference type="PANTHER" id="PTHR43859:SF4">
    <property type="entry name" value="BUTANOATE--COA LIGASE AAE1-RELATED"/>
    <property type="match status" value="1"/>
</dbReference>
<keyword evidence="8" id="KW-1185">Reference proteome</keyword>
<organism evidence="7 8">
    <name type="scientific">Gymnopilus dilepis</name>
    <dbReference type="NCBI Taxonomy" id="231916"/>
    <lineage>
        <taxon>Eukaryota</taxon>
        <taxon>Fungi</taxon>
        <taxon>Dikarya</taxon>
        <taxon>Basidiomycota</taxon>
        <taxon>Agaricomycotina</taxon>
        <taxon>Agaricomycetes</taxon>
        <taxon>Agaricomycetidae</taxon>
        <taxon>Agaricales</taxon>
        <taxon>Agaricineae</taxon>
        <taxon>Hymenogastraceae</taxon>
        <taxon>Gymnopilus</taxon>
    </lineage>
</organism>
<evidence type="ECO:0000313" key="8">
    <source>
        <dbReference type="Proteomes" id="UP000284706"/>
    </source>
</evidence>
<accession>A0A409YKQ4</accession>
<keyword evidence="4" id="KW-0443">Lipid metabolism</keyword>
<dbReference type="GO" id="GO:0006631">
    <property type="term" value="P:fatty acid metabolic process"/>
    <property type="evidence" value="ECO:0007669"/>
    <property type="project" value="UniProtKB-KW"/>
</dbReference>
<dbReference type="AlphaFoldDB" id="A0A409YKQ4"/>
<evidence type="ECO:0008006" key="9">
    <source>
        <dbReference type="Google" id="ProtNLM"/>
    </source>
</evidence>
<sequence>MANFAPTPTSLPPANVLIRLKELPGSLPNYHPLACPHSRVLHDPLIVNPLAFILRAAQIYPDKVALVHTDVPNPVVYTFSVWAQRIQNLAYALINAGIKPGDRVGPCYTPTRPLDAHHGVLAARAVLTPINTRLNSSEVAYIIEHSQCKLLLVDQEYLHLVAGTRVPIVVSNDTGRAGDPYEDFLAAGRRFSAEKGWPGLDSEPNENAGAVLCYTSGTTGRDPTSLQSPMPLKDRSFLCFMRLVGHFPGQMCSPLLSRSVAKSLMREPIQTFPANLKVTLRTVNYTQIWNHFLHSGVTHYCAAPTIGIVNHPQAKKPPQPISAIIAGAAPTAHLIAELEKTGIKPIHVYGLTQAQQTYGPFTRNYEHPSWAHLPLEQRARLMAHQGHAFATAEEVRVVCTPESPDEDVNGPLRDVPRDGKTVGEVITRGNIVMKEYFRDPEATRKAFAGGSFHSGDLAVWHPDGAIAIMDRSKDIIISGGENASSLAIEQELSSHPHVLEVSVVARKHPKWGERPMAFVVLHPQHAATWEGQSKHFEKDLKEHAKTRLPGFACPEWVEVVPELPKTSTGKIMKAELRKRVAKL</sequence>
<evidence type="ECO:0000259" key="5">
    <source>
        <dbReference type="Pfam" id="PF00501"/>
    </source>
</evidence>
<dbReference type="InterPro" id="IPR025110">
    <property type="entry name" value="AMP-bd_C"/>
</dbReference>
<dbReference type="STRING" id="231916.A0A409YKQ4"/>
<feature type="domain" description="AMP-dependent synthetase/ligase" evidence="5">
    <location>
        <begin position="55"/>
        <end position="221"/>
    </location>
</feature>
<evidence type="ECO:0000256" key="4">
    <source>
        <dbReference type="ARBA" id="ARBA00023098"/>
    </source>
</evidence>
<dbReference type="EMBL" id="NHYE01000767">
    <property type="protein sequence ID" value="PPR03164.1"/>
    <property type="molecule type" value="Genomic_DNA"/>
</dbReference>
<dbReference type="InterPro" id="IPR000873">
    <property type="entry name" value="AMP-dep_synth/lig_dom"/>
</dbReference>
<proteinExistence type="inferred from homology"/>
<comment type="caution">
    <text evidence="7">The sequence shown here is derived from an EMBL/GenBank/DDBJ whole genome shotgun (WGS) entry which is preliminary data.</text>
</comment>
<dbReference type="Pfam" id="PF00501">
    <property type="entry name" value="AMP-binding"/>
    <property type="match status" value="1"/>
</dbReference>
<dbReference type="InterPro" id="IPR042099">
    <property type="entry name" value="ANL_N_sf"/>
</dbReference>
<dbReference type="SUPFAM" id="SSF56801">
    <property type="entry name" value="Acetyl-CoA synthetase-like"/>
    <property type="match status" value="1"/>
</dbReference>
<evidence type="ECO:0000259" key="6">
    <source>
        <dbReference type="Pfam" id="PF13193"/>
    </source>
</evidence>
<dbReference type="Proteomes" id="UP000284706">
    <property type="component" value="Unassembled WGS sequence"/>
</dbReference>
<feature type="domain" description="AMP-binding enzyme C-terminal" evidence="6">
    <location>
        <begin position="488"/>
        <end position="570"/>
    </location>
</feature>
<evidence type="ECO:0000256" key="2">
    <source>
        <dbReference type="ARBA" id="ARBA00022598"/>
    </source>
</evidence>
<dbReference type="InterPro" id="IPR045851">
    <property type="entry name" value="AMP-bd_C_sf"/>
</dbReference>
<reference evidence="7 8" key="1">
    <citation type="journal article" date="2018" name="Evol. Lett.">
        <title>Horizontal gene cluster transfer increased hallucinogenic mushroom diversity.</title>
        <authorList>
            <person name="Reynolds H.T."/>
            <person name="Vijayakumar V."/>
            <person name="Gluck-Thaler E."/>
            <person name="Korotkin H.B."/>
            <person name="Matheny P.B."/>
            <person name="Slot J.C."/>
        </authorList>
    </citation>
    <scope>NUCLEOTIDE SEQUENCE [LARGE SCALE GENOMIC DNA]</scope>
    <source>
        <strain evidence="7 8">SRW20</strain>
    </source>
</reference>
<dbReference type="PANTHER" id="PTHR43859">
    <property type="entry name" value="ACYL-ACTIVATING ENZYME"/>
    <property type="match status" value="1"/>
</dbReference>
<evidence type="ECO:0000313" key="7">
    <source>
        <dbReference type="EMBL" id="PPR03164.1"/>
    </source>
</evidence>
<evidence type="ECO:0000256" key="3">
    <source>
        <dbReference type="ARBA" id="ARBA00022832"/>
    </source>
</evidence>
<dbReference type="Gene3D" id="3.30.300.30">
    <property type="match status" value="1"/>
</dbReference>
<dbReference type="OrthoDB" id="10253115at2759"/>
<keyword evidence="2" id="KW-0436">Ligase</keyword>
<evidence type="ECO:0000256" key="1">
    <source>
        <dbReference type="ARBA" id="ARBA00006432"/>
    </source>
</evidence>
<dbReference type="GO" id="GO:0016874">
    <property type="term" value="F:ligase activity"/>
    <property type="evidence" value="ECO:0007669"/>
    <property type="project" value="UniProtKB-KW"/>
</dbReference>
<keyword evidence="3" id="KW-0276">Fatty acid metabolism</keyword>
<comment type="similarity">
    <text evidence="1">Belongs to the ATP-dependent AMP-binding enzyme family.</text>
</comment>